<gene>
    <name evidence="6" type="ORF">E0F88_28365</name>
</gene>
<dbReference type="CDD" id="cd02910">
    <property type="entry name" value="cupin_Yhhw_N"/>
    <property type="match status" value="1"/>
</dbReference>
<evidence type="ECO:0000259" key="4">
    <source>
        <dbReference type="Pfam" id="PF02678"/>
    </source>
</evidence>
<evidence type="ECO:0000256" key="1">
    <source>
        <dbReference type="ARBA" id="ARBA00008416"/>
    </source>
</evidence>
<dbReference type="Gene3D" id="2.60.120.10">
    <property type="entry name" value="Jelly Rolls"/>
    <property type="match status" value="2"/>
</dbReference>
<evidence type="ECO:0000259" key="5">
    <source>
        <dbReference type="Pfam" id="PF17954"/>
    </source>
</evidence>
<dbReference type="InterPro" id="IPR014710">
    <property type="entry name" value="RmlC-like_jellyroll"/>
</dbReference>
<dbReference type="InterPro" id="IPR041602">
    <property type="entry name" value="Quercetinase_C"/>
</dbReference>
<feature type="binding site" evidence="2">
    <location>
        <position position="103"/>
    </location>
    <ligand>
        <name>Fe cation</name>
        <dbReference type="ChEBI" id="CHEBI:24875"/>
    </ligand>
</feature>
<feature type="binding site" evidence="2">
    <location>
        <position position="61"/>
    </location>
    <ligand>
        <name>Fe cation</name>
        <dbReference type="ChEBI" id="CHEBI:24875"/>
    </ligand>
</feature>
<evidence type="ECO:0000256" key="3">
    <source>
        <dbReference type="RuleBase" id="RU003457"/>
    </source>
</evidence>
<evidence type="ECO:0000313" key="7">
    <source>
        <dbReference type="Proteomes" id="UP000294850"/>
    </source>
</evidence>
<protein>
    <submittedName>
        <fullName evidence="6">Pirin family protein</fullName>
    </submittedName>
</protein>
<keyword evidence="2" id="KW-0408">Iron</keyword>
<comment type="cofactor">
    <cofactor evidence="2">
        <name>Fe cation</name>
        <dbReference type="ChEBI" id="CHEBI:24875"/>
    </cofactor>
    <text evidence="2">Binds 1 Fe cation per subunit.</text>
</comment>
<dbReference type="OrthoDB" id="321327at2"/>
<dbReference type="Pfam" id="PF17954">
    <property type="entry name" value="Pirin_C_2"/>
    <property type="match status" value="1"/>
</dbReference>
<name>A0A4R5DEC9_9BACT</name>
<feature type="binding site" evidence="2">
    <location>
        <position position="105"/>
    </location>
    <ligand>
        <name>Fe cation</name>
        <dbReference type="ChEBI" id="CHEBI:24875"/>
    </ligand>
</feature>
<keyword evidence="7" id="KW-1185">Reference proteome</keyword>
<dbReference type="PIRSF" id="PIRSF006232">
    <property type="entry name" value="Pirin"/>
    <property type="match status" value="1"/>
</dbReference>
<feature type="domain" description="Pirin N-terminal" evidence="4">
    <location>
        <begin position="13"/>
        <end position="121"/>
    </location>
</feature>
<comment type="caution">
    <text evidence="6">The sequence shown here is derived from an EMBL/GenBank/DDBJ whole genome shotgun (WGS) entry which is preliminary data.</text>
</comment>
<reference evidence="6 7" key="1">
    <citation type="submission" date="2019-03" db="EMBL/GenBank/DDBJ databases">
        <title>Dyadobacter AR-3-6 sp. nov., isolated from arctic soil.</title>
        <authorList>
            <person name="Chaudhary D.K."/>
        </authorList>
    </citation>
    <scope>NUCLEOTIDE SEQUENCE [LARGE SCALE GENOMIC DNA]</scope>
    <source>
        <strain evidence="6 7">AR-3-6</strain>
    </source>
</reference>
<dbReference type="PANTHER" id="PTHR43212:SF3">
    <property type="entry name" value="QUERCETIN 2,3-DIOXYGENASE"/>
    <property type="match status" value="1"/>
</dbReference>
<evidence type="ECO:0000256" key="2">
    <source>
        <dbReference type="PIRSR" id="PIRSR006232-1"/>
    </source>
</evidence>
<dbReference type="InterPro" id="IPR011051">
    <property type="entry name" value="RmlC_Cupin_sf"/>
</dbReference>
<proteinExistence type="inferred from homology"/>
<dbReference type="PANTHER" id="PTHR43212">
    <property type="entry name" value="QUERCETIN 2,3-DIOXYGENASE"/>
    <property type="match status" value="1"/>
</dbReference>
<dbReference type="Proteomes" id="UP000294850">
    <property type="component" value="Unassembled WGS sequence"/>
</dbReference>
<dbReference type="Pfam" id="PF02678">
    <property type="entry name" value="Pirin"/>
    <property type="match status" value="1"/>
</dbReference>
<evidence type="ECO:0000313" key="6">
    <source>
        <dbReference type="EMBL" id="TDE10211.1"/>
    </source>
</evidence>
<dbReference type="InterPro" id="IPR003829">
    <property type="entry name" value="Pirin_N_dom"/>
</dbReference>
<dbReference type="AlphaFoldDB" id="A0A4R5DEC9"/>
<feature type="domain" description="Quercetin 2,3-dioxygenase C-terminal cupin" evidence="5">
    <location>
        <begin position="149"/>
        <end position="234"/>
    </location>
</feature>
<dbReference type="RefSeq" id="WP_131961719.1">
    <property type="nucleotide sequence ID" value="NZ_SMFL01000016.1"/>
</dbReference>
<accession>A0A4R5DEC9</accession>
<dbReference type="SUPFAM" id="SSF51182">
    <property type="entry name" value="RmlC-like cupins"/>
    <property type="match status" value="1"/>
</dbReference>
<dbReference type="EMBL" id="SMFL01000016">
    <property type="protein sequence ID" value="TDE10211.1"/>
    <property type="molecule type" value="Genomic_DNA"/>
</dbReference>
<dbReference type="InterPro" id="IPR012093">
    <property type="entry name" value="Pirin"/>
</dbReference>
<organism evidence="6 7">
    <name type="scientific">Dyadobacter psychrotolerans</name>
    <dbReference type="NCBI Taxonomy" id="2541721"/>
    <lineage>
        <taxon>Bacteria</taxon>
        <taxon>Pseudomonadati</taxon>
        <taxon>Bacteroidota</taxon>
        <taxon>Cytophagia</taxon>
        <taxon>Cytophagales</taxon>
        <taxon>Spirosomataceae</taxon>
        <taxon>Dyadobacter</taxon>
    </lineage>
</organism>
<keyword evidence="2" id="KW-0479">Metal-binding</keyword>
<sequence>MEQTILHKADTRHSADHGWLQSAQTFSFHGHYDPERLQFGALRVLNDDTVNGGKGFGEHPHDNMEIISIPLEGTLEHQDSMGNLALIRPGEIQVMSAGTGIYHTEYNKDADEPVSFLQIWLYPNQLNVTPRYDQQDFSKKDKHNKWLQILSPDAGDEGVWIYQNAWFHLGDFDKGFEGEYHLKNKDNGIYIFVIEGDLQIGEQVLGKRDGFGIMNAETFVFSVLNEAKLLVMEVPQKW</sequence>
<comment type="similarity">
    <text evidence="1 3">Belongs to the pirin family.</text>
</comment>
<dbReference type="GO" id="GO:0046872">
    <property type="term" value="F:metal ion binding"/>
    <property type="evidence" value="ECO:0007669"/>
    <property type="project" value="UniProtKB-KW"/>
</dbReference>
<feature type="binding site" evidence="2">
    <location>
        <position position="59"/>
    </location>
    <ligand>
        <name>Fe cation</name>
        <dbReference type="ChEBI" id="CHEBI:24875"/>
    </ligand>
</feature>